<comment type="subcellular location">
    <subcellularLocation>
        <location evidence="1">Cell membrane</location>
        <topology evidence="1">Multi-pass membrane protein</topology>
    </subcellularLocation>
</comment>
<feature type="transmembrane region" description="Helical" evidence="7">
    <location>
        <begin position="88"/>
        <end position="108"/>
    </location>
</feature>
<evidence type="ECO:0000256" key="4">
    <source>
        <dbReference type="ARBA" id="ARBA00022989"/>
    </source>
</evidence>
<keyword evidence="2" id="KW-1003">Cell membrane</keyword>
<feature type="transmembrane region" description="Helical" evidence="7">
    <location>
        <begin position="410"/>
        <end position="430"/>
    </location>
</feature>
<dbReference type="InterPro" id="IPR001851">
    <property type="entry name" value="ABC_transp_permease"/>
</dbReference>
<dbReference type="PANTHER" id="PTHR30482:SF17">
    <property type="entry name" value="ABC TRANSPORTER ATP-BINDING PROTEIN"/>
    <property type="match status" value="1"/>
</dbReference>
<keyword evidence="4 7" id="KW-1133">Transmembrane helix</keyword>
<dbReference type="Pfam" id="PF02653">
    <property type="entry name" value="BPD_transp_2"/>
    <property type="match status" value="1"/>
</dbReference>
<keyword evidence="5 7" id="KW-0472">Membrane</keyword>
<dbReference type="RefSeq" id="WP_013802771.1">
    <property type="nucleotide sequence ID" value="NZ_CAGKLB010000024.1"/>
</dbReference>
<evidence type="ECO:0000256" key="3">
    <source>
        <dbReference type="ARBA" id="ARBA00022692"/>
    </source>
</evidence>
<feature type="transmembrane region" description="Helical" evidence="7">
    <location>
        <begin position="199"/>
        <end position="217"/>
    </location>
</feature>
<protein>
    <submittedName>
        <fullName evidence="8">Branched-chain amino acid ABC transporter permease</fullName>
    </submittedName>
</protein>
<evidence type="ECO:0000313" key="8">
    <source>
        <dbReference type="EMBL" id="MDX4956651.1"/>
    </source>
</evidence>
<evidence type="ECO:0000256" key="6">
    <source>
        <dbReference type="SAM" id="MobiDB-lite"/>
    </source>
</evidence>
<proteinExistence type="predicted"/>
<evidence type="ECO:0000256" key="5">
    <source>
        <dbReference type="ARBA" id="ARBA00023136"/>
    </source>
</evidence>
<feature type="transmembrane region" description="Helical" evidence="7">
    <location>
        <begin position="248"/>
        <end position="274"/>
    </location>
</feature>
<reference evidence="8" key="1">
    <citation type="submission" date="2023-11" db="EMBL/GenBank/DDBJ databases">
        <title>Identification and selenium tolerance of Delftia acidovorans R3-25.</title>
        <authorList>
            <person name="Zhang S."/>
            <person name="Liu Y."/>
            <person name="Guo Y."/>
        </authorList>
    </citation>
    <scope>NUCLEOTIDE SEQUENCE</scope>
    <source>
        <strain evidence="8">R3-25</strain>
    </source>
</reference>
<dbReference type="EMBL" id="JAWWMZ010000012">
    <property type="protein sequence ID" value="MDX4956651.1"/>
    <property type="molecule type" value="Genomic_DNA"/>
</dbReference>
<evidence type="ECO:0000313" key="9">
    <source>
        <dbReference type="Proteomes" id="UP001287445"/>
    </source>
</evidence>
<dbReference type="AlphaFoldDB" id="A0AAJ2R6D4"/>
<dbReference type="GO" id="GO:0015658">
    <property type="term" value="F:branched-chain amino acid transmembrane transporter activity"/>
    <property type="evidence" value="ECO:0007669"/>
    <property type="project" value="InterPro"/>
</dbReference>
<dbReference type="PANTHER" id="PTHR30482">
    <property type="entry name" value="HIGH-AFFINITY BRANCHED-CHAIN AMINO ACID TRANSPORT SYSTEM PERMEASE"/>
    <property type="match status" value="1"/>
</dbReference>
<comment type="caution">
    <text evidence="8">The sequence shown here is derived from an EMBL/GenBank/DDBJ whole genome shotgun (WGS) entry which is preliminary data.</text>
</comment>
<name>A0AAJ2R6D4_DELAC</name>
<accession>A0AAJ2R6D4</accession>
<evidence type="ECO:0000256" key="1">
    <source>
        <dbReference type="ARBA" id="ARBA00004651"/>
    </source>
</evidence>
<feature type="region of interest" description="Disordered" evidence="6">
    <location>
        <begin position="1"/>
        <end position="25"/>
    </location>
</feature>
<dbReference type="GO" id="GO:0005886">
    <property type="term" value="C:plasma membrane"/>
    <property type="evidence" value="ECO:0007669"/>
    <property type="project" value="UniProtKB-SubCell"/>
</dbReference>
<sequence>MSSITKTTMTSTAAKGVPGASGAAGAGRHYSFQPLNIGRILIWGAFALALIVAPLVFTSSLALTMLSQIGYLIIICLSYNILLGQGGMLSFGHAVYTGLGSFIAIHAMNRASSGDWGIPLVLIPIIGGLGGMFFAALLGYVTTKKSGTTFAMITMGIGELVASMALMFPEFFGGEGGITTDRVYGKPFFGLTFGSGMEVYYLIAAYCFICTAAMFAFTGTPLGRMLNAVRDNPERVEFVGYNTQRVRYFSFIIAGFFAGVGGGLAAINFEIITAMDSVSVMRSGSYLLFTFLGGATFFFGPIIGAVLLVLASVLLSELTKAWLLYLGLVFLLMVMYAPGGVASLIMMNLRVARFGKWRRLAQPYLAIAASALVMIVGGAAIVEMIYHLQLNAALGPQVSFMGVQLDTSSASTWTVAVAIFVVGLGLLEVARRWCLRRWERIQEEIEEAIKRGEG</sequence>
<feature type="transmembrane region" description="Helical" evidence="7">
    <location>
        <begin position="40"/>
        <end position="58"/>
    </location>
</feature>
<feature type="transmembrane region" description="Helical" evidence="7">
    <location>
        <begin position="65"/>
        <end position="82"/>
    </location>
</feature>
<feature type="transmembrane region" description="Helical" evidence="7">
    <location>
        <begin position="365"/>
        <end position="390"/>
    </location>
</feature>
<dbReference type="Proteomes" id="UP001287445">
    <property type="component" value="Unassembled WGS sequence"/>
</dbReference>
<feature type="transmembrane region" description="Helical" evidence="7">
    <location>
        <begin position="322"/>
        <end position="345"/>
    </location>
</feature>
<gene>
    <name evidence="8" type="ORF">SGN30_24845</name>
</gene>
<dbReference type="InterPro" id="IPR043428">
    <property type="entry name" value="LivM-like"/>
</dbReference>
<organism evidence="8 9">
    <name type="scientific">Delftia acidovorans</name>
    <name type="common">Pseudomonas acidovorans</name>
    <name type="synonym">Comamonas acidovorans</name>
    <dbReference type="NCBI Taxonomy" id="80866"/>
    <lineage>
        <taxon>Bacteria</taxon>
        <taxon>Pseudomonadati</taxon>
        <taxon>Pseudomonadota</taxon>
        <taxon>Betaproteobacteria</taxon>
        <taxon>Burkholderiales</taxon>
        <taxon>Comamonadaceae</taxon>
        <taxon>Delftia</taxon>
    </lineage>
</organism>
<keyword evidence="3 7" id="KW-0812">Transmembrane</keyword>
<evidence type="ECO:0000256" key="2">
    <source>
        <dbReference type="ARBA" id="ARBA00022475"/>
    </source>
</evidence>
<feature type="transmembrane region" description="Helical" evidence="7">
    <location>
        <begin position="286"/>
        <end position="310"/>
    </location>
</feature>
<feature type="transmembrane region" description="Helical" evidence="7">
    <location>
        <begin position="120"/>
        <end position="141"/>
    </location>
</feature>
<dbReference type="CDD" id="cd06581">
    <property type="entry name" value="TM_PBP1_LivM_like"/>
    <property type="match status" value="1"/>
</dbReference>
<evidence type="ECO:0000256" key="7">
    <source>
        <dbReference type="SAM" id="Phobius"/>
    </source>
</evidence>